<gene>
    <name evidence="1" type="ORF">SAMN00768000_3585</name>
</gene>
<proteinExistence type="predicted"/>
<name>A0A1W1WP68_SULTA</name>
<reference evidence="2" key="1">
    <citation type="submission" date="2017-04" db="EMBL/GenBank/DDBJ databases">
        <authorList>
            <person name="Varghese N."/>
            <person name="Submissions S."/>
        </authorList>
    </citation>
    <scope>NUCLEOTIDE SEQUENCE [LARGE SCALE GENOMIC DNA]</scope>
    <source>
        <strain evidence="2">DSM 9293</strain>
    </source>
</reference>
<dbReference type="RefSeq" id="WP_084662030.1">
    <property type="nucleotide sequence ID" value="NZ_FWWY01000002.1"/>
</dbReference>
<evidence type="ECO:0000313" key="1">
    <source>
        <dbReference type="EMBL" id="SMC08002.1"/>
    </source>
</evidence>
<sequence>MATVRPIYLTLDDIEELLQWCEAQWDEPQQPTQWLWWRVQQACTRALMTAQHPTRVRARRKSVMH</sequence>
<evidence type="ECO:0000313" key="2">
    <source>
        <dbReference type="Proteomes" id="UP000192660"/>
    </source>
</evidence>
<dbReference type="EMBL" id="FWWY01000002">
    <property type="protein sequence ID" value="SMC08002.1"/>
    <property type="molecule type" value="Genomic_DNA"/>
</dbReference>
<dbReference type="AlphaFoldDB" id="A0A1W1WP68"/>
<accession>A0A1W1WP68</accession>
<dbReference type="OrthoDB" id="9921670at2"/>
<keyword evidence="2" id="KW-1185">Reference proteome</keyword>
<organism evidence="1 2">
    <name type="scientific">Sulfobacillus thermosulfidooxidans (strain DSM 9293 / VKM B-1269 / AT-1)</name>
    <dbReference type="NCBI Taxonomy" id="929705"/>
    <lineage>
        <taxon>Bacteria</taxon>
        <taxon>Bacillati</taxon>
        <taxon>Bacillota</taxon>
        <taxon>Clostridia</taxon>
        <taxon>Eubacteriales</taxon>
        <taxon>Clostridiales Family XVII. Incertae Sedis</taxon>
        <taxon>Sulfobacillus</taxon>
    </lineage>
</organism>
<protein>
    <submittedName>
        <fullName evidence="1">Uncharacterized protein</fullName>
    </submittedName>
</protein>
<dbReference type="Proteomes" id="UP000192660">
    <property type="component" value="Unassembled WGS sequence"/>
</dbReference>